<sequence>MNGDRIVIVVISMAIIAVQNKGQISLDKAFVL</sequence>
<dbReference type="EMBL" id="BK032562">
    <property type="protein sequence ID" value="DAF48044.1"/>
    <property type="molecule type" value="Genomic_DNA"/>
</dbReference>
<name>A0A8S5SAF6_9CAUD</name>
<reference evidence="1" key="1">
    <citation type="journal article" date="2021" name="Proc. Natl. Acad. Sci. U.S.A.">
        <title>A Catalog of Tens of Thousands of Viruses from Human Metagenomes Reveals Hidden Associations with Chronic Diseases.</title>
        <authorList>
            <person name="Tisza M.J."/>
            <person name="Buck C.B."/>
        </authorList>
    </citation>
    <scope>NUCLEOTIDE SEQUENCE</scope>
    <source>
        <strain evidence="1">CtgaY24</strain>
    </source>
</reference>
<organism evidence="1">
    <name type="scientific">Siphoviridae sp. ctgaY24</name>
    <dbReference type="NCBI Taxonomy" id="2827911"/>
    <lineage>
        <taxon>Viruses</taxon>
        <taxon>Duplodnaviria</taxon>
        <taxon>Heunggongvirae</taxon>
        <taxon>Uroviricota</taxon>
        <taxon>Caudoviricetes</taxon>
    </lineage>
</organism>
<evidence type="ECO:0000313" key="1">
    <source>
        <dbReference type="EMBL" id="DAF48044.1"/>
    </source>
</evidence>
<proteinExistence type="predicted"/>
<accession>A0A8S5SAF6</accession>
<protein>
    <submittedName>
        <fullName evidence="1">Uncharacterized protein</fullName>
    </submittedName>
</protein>